<gene>
    <name evidence="8" type="ORF">FIBRA_00003</name>
</gene>
<dbReference type="Gene3D" id="3.50.50.60">
    <property type="entry name" value="FAD/NAD(P)-binding domain"/>
    <property type="match status" value="1"/>
</dbReference>
<dbReference type="Pfam" id="PF01266">
    <property type="entry name" value="DAO"/>
    <property type="match status" value="1"/>
</dbReference>
<accession>J7RUM7</accession>
<dbReference type="OrthoDB" id="2219495at2759"/>
<dbReference type="Proteomes" id="UP000006352">
    <property type="component" value="Unassembled WGS sequence"/>
</dbReference>
<dbReference type="AlphaFoldDB" id="J7RUM7"/>
<dbReference type="EMBL" id="HE796866">
    <property type="protein sequence ID" value="CCL98010.1"/>
    <property type="molecule type" value="Genomic_DNA"/>
</dbReference>
<sequence length="492" mass="54614">MGVFSSQPEQPQVMTTSPVKPKVIIVGAGIFGLSTAYYLAEDGYNITIFDQHAYDSGDGYKLNPGSTAASVDENKIFRASYGDELHYQRLAYEAREIWKKWSAELGDGKELFVESGMLRVQHSTQLDALECQTLANMKAEGLRDTQYVLTNEEDVRRATKNGWAHKLLKFAIPDGKDVTFEAVLDSTAGYVYPSKACAYLADKLRKKGAEFIEGPDKGVFVSFQVEGSGPSRRITGIVTKDGNEHFADLVIMACGSATPMLVPEVSRVLEATAGSVITIHLPPREEAPQLWDKYSQEQWPVIIGHDPDPEGRTVGSRSIYSFPRTEDGLIKIGYRVTKYTNYVKLPEFSRPISVPLRPGLDDTSIPLKSIEGIKTFVSTFLPDLAALPVAVTRLCFYTDSVDNSFLIDYLPDYNDSLFICTGGSGHGAKFTPILGKHVRDVVQKKPKTDLTYRWRWRPELPLGNGLEEGPDGPRTLDKQKRASPEDLKRAGW</sequence>
<evidence type="ECO:0000256" key="6">
    <source>
        <dbReference type="SAM" id="MobiDB-lite"/>
    </source>
</evidence>
<proteinExistence type="inferred from homology"/>
<dbReference type="GO" id="GO:0050660">
    <property type="term" value="F:flavin adenine dinucleotide binding"/>
    <property type="evidence" value="ECO:0007669"/>
    <property type="project" value="InterPro"/>
</dbReference>
<dbReference type="STRING" id="599839.J7RUM7"/>
<keyword evidence="9" id="KW-1185">Reference proteome</keyword>
<feature type="domain" description="FAD dependent oxidoreductase" evidence="7">
    <location>
        <begin position="22"/>
        <end position="439"/>
    </location>
</feature>
<organism evidence="8 9">
    <name type="scientific">Fibroporia radiculosa</name>
    <dbReference type="NCBI Taxonomy" id="599839"/>
    <lineage>
        <taxon>Eukaryota</taxon>
        <taxon>Fungi</taxon>
        <taxon>Dikarya</taxon>
        <taxon>Basidiomycota</taxon>
        <taxon>Agaricomycotina</taxon>
        <taxon>Agaricomycetes</taxon>
        <taxon>Polyporales</taxon>
        <taxon>Fibroporiaceae</taxon>
        <taxon>Fibroporia</taxon>
    </lineage>
</organism>
<dbReference type="GeneID" id="24092921"/>
<dbReference type="PANTHER" id="PTHR10961">
    <property type="entry name" value="PEROXISOMAL SARCOSINE OXIDASE"/>
    <property type="match status" value="1"/>
</dbReference>
<dbReference type="InterPro" id="IPR045170">
    <property type="entry name" value="MTOX"/>
</dbReference>
<keyword evidence="4" id="KW-0274">FAD</keyword>
<dbReference type="HOGENOM" id="CLU_007884_0_0_1"/>
<feature type="compositionally biased region" description="Basic and acidic residues" evidence="6">
    <location>
        <begin position="474"/>
        <end position="492"/>
    </location>
</feature>
<evidence type="ECO:0000256" key="4">
    <source>
        <dbReference type="ARBA" id="ARBA00022827"/>
    </source>
</evidence>
<keyword evidence="3" id="KW-0285">Flavoprotein</keyword>
<dbReference type="RefSeq" id="XP_012177293.1">
    <property type="nucleotide sequence ID" value="XM_012321903.1"/>
</dbReference>
<comment type="similarity">
    <text evidence="2">Belongs to the MSOX/MTOX family.</text>
</comment>
<evidence type="ECO:0000256" key="3">
    <source>
        <dbReference type="ARBA" id="ARBA00022630"/>
    </source>
</evidence>
<reference evidence="8 9" key="1">
    <citation type="journal article" date="2012" name="Appl. Environ. Microbiol.">
        <title>Short-read sequencing for genomic analysis of the brown rot fungus Fibroporia radiculosa.</title>
        <authorList>
            <person name="Tang J.D."/>
            <person name="Perkins A.D."/>
            <person name="Sonstegard T.S."/>
            <person name="Schroeder S.G."/>
            <person name="Burgess S.C."/>
            <person name="Diehl S.V."/>
        </authorList>
    </citation>
    <scope>NUCLEOTIDE SEQUENCE [LARGE SCALE GENOMIC DNA]</scope>
    <source>
        <strain evidence="8 9">TFFH 294</strain>
    </source>
</reference>
<evidence type="ECO:0000256" key="1">
    <source>
        <dbReference type="ARBA" id="ARBA00001974"/>
    </source>
</evidence>
<comment type="cofactor">
    <cofactor evidence="1">
        <name>FAD</name>
        <dbReference type="ChEBI" id="CHEBI:57692"/>
    </cofactor>
</comment>
<dbReference type="Gene3D" id="3.30.9.10">
    <property type="entry name" value="D-Amino Acid Oxidase, subunit A, domain 2"/>
    <property type="match status" value="1"/>
</dbReference>
<dbReference type="PANTHER" id="PTHR10961:SF15">
    <property type="entry name" value="FAD DEPENDENT OXIDOREDUCTASE DOMAIN-CONTAINING PROTEIN"/>
    <property type="match status" value="1"/>
</dbReference>
<evidence type="ECO:0000259" key="7">
    <source>
        <dbReference type="Pfam" id="PF01266"/>
    </source>
</evidence>
<evidence type="ECO:0000313" key="9">
    <source>
        <dbReference type="Proteomes" id="UP000006352"/>
    </source>
</evidence>
<dbReference type="InterPro" id="IPR006076">
    <property type="entry name" value="FAD-dep_OxRdtase"/>
</dbReference>
<evidence type="ECO:0000313" key="8">
    <source>
        <dbReference type="EMBL" id="CCL98010.1"/>
    </source>
</evidence>
<dbReference type="InParanoid" id="J7RUM7"/>
<dbReference type="GO" id="GO:0008115">
    <property type="term" value="F:sarcosine oxidase activity"/>
    <property type="evidence" value="ECO:0007669"/>
    <property type="project" value="TreeGrafter"/>
</dbReference>
<evidence type="ECO:0000256" key="5">
    <source>
        <dbReference type="ARBA" id="ARBA00023002"/>
    </source>
</evidence>
<evidence type="ECO:0000256" key="2">
    <source>
        <dbReference type="ARBA" id="ARBA00010989"/>
    </source>
</evidence>
<keyword evidence="5" id="KW-0560">Oxidoreductase</keyword>
<dbReference type="InterPro" id="IPR036188">
    <property type="entry name" value="FAD/NAD-bd_sf"/>
</dbReference>
<feature type="region of interest" description="Disordered" evidence="6">
    <location>
        <begin position="463"/>
        <end position="492"/>
    </location>
</feature>
<name>J7RUM7_9APHY</name>
<protein>
    <recommendedName>
        <fullName evidence="7">FAD dependent oxidoreductase domain-containing protein</fullName>
    </recommendedName>
</protein>
<dbReference type="SUPFAM" id="SSF51905">
    <property type="entry name" value="FAD/NAD(P)-binding domain"/>
    <property type="match status" value="1"/>
</dbReference>